<dbReference type="InterPro" id="IPR000522">
    <property type="entry name" value="ABC_transptr_permease_BtuC"/>
</dbReference>
<dbReference type="PANTHER" id="PTHR30472:SF24">
    <property type="entry name" value="FERRIC ENTEROBACTIN TRANSPORT SYSTEM PERMEASE PROTEIN FEPG"/>
    <property type="match status" value="1"/>
</dbReference>
<dbReference type="Proteomes" id="UP000198929">
    <property type="component" value="Unassembled WGS sequence"/>
</dbReference>
<gene>
    <name evidence="9" type="ORF">SAMN05661109_01911</name>
</gene>
<dbReference type="CDD" id="cd06550">
    <property type="entry name" value="TM_ABC_iron-siderophores_like"/>
    <property type="match status" value="1"/>
</dbReference>
<evidence type="ECO:0000256" key="3">
    <source>
        <dbReference type="ARBA" id="ARBA00022448"/>
    </source>
</evidence>
<feature type="transmembrane region" description="Helical" evidence="8">
    <location>
        <begin position="20"/>
        <end position="41"/>
    </location>
</feature>
<dbReference type="InterPro" id="IPR037294">
    <property type="entry name" value="ABC_BtuC-like"/>
</dbReference>
<keyword evidence="10" id="KW-1185">Reference proteome</keyword>
<feature type="transmembrane region" description="Helical" evidence="8">
    <location>
        <begin position="251"/>
        <end position="275"/>
    </location>
</feature>
<name>A0A1H9UQ99_9CORY</name>
<evidence type="ECO:0000256" key="4">
    <source>
        <dbReference type="ARBA" id="ARBA00022475"/>
    </source>
</evidence>
<keyword evidence="6 8" id="KW-1133">Transmembrane helix</keyword>
<protein>
    <submittedName>
        <fullName evidence="9">Iron complex transport system permease protein</fullName>
    </submittedName>
</protein>
<feature type="transmembrane region" description="Helical" evidence="8">
    <location>
        <begin position="129"/>
        <end position="149"/>
    </location>
</feature>
<evidence type="ECO:0000313" key="10">
    <source>
        <dbReference type="Proteomes" id="UP000198929"/>
    </source>
</evidence>
<sequence>MTSYVYLKTRLYQGRIRRRVLIFSATVVATITVVGLTALMLGDYPLTLAQTFSAVVGQATDHLANFFVRDIRLPRVLGAVLVGVSLGVAGAIFQALTRNPLGSPDITGFSVGAATGAVVQIIVFNTGPFATGVAAIVGGLLTGAIVFGFSRSSGINGIHFVLVGMGLSFILQALNTLLLVKAELSAAQTAQLWLAGSLHGIGWSQVGFLALVLAFLLPLTFAASGDLTIMTTGDDVASGLGVNVQAQRGRLLALGVTFTAVSVAVAGPIGFVALAAPQLARKISGTATAGVGVAALMGAVVVLVSDVIAQRLFAPTQLPVGVITGVVGGVYLMWILYREWKGHWA</sequence>
<dbReference type="SUPFAM" id="SSF81345">
    <property type="entry name" value="ABC transporter involved in vitamin B12 uptake, BtuC"/>
    <property type="match status" value="1"/>
</dbReference>
<feature type="transmembrane region" description="Helical" evidence="8">
    <location>
        <begin position="200"/>
        <end position="221"/>
    </location>
</feature>
<dbReference type="AlphaFoldDB" id="A0A1H9UQ99"/>
<keyword evidence="5 8" id="KW-0812">Transmembrane</keyword>
<feature type="transmembrane region" description="Helical" evidence="8">
    <location>
        <begin position="320"/>
        <end position="337"/>
    </location>
</feature>
<dbReference type="Gene3D" id="1.10.3470.10">
    <property type="entry name" value="ABC transporter involved in vitamin B12 uptake, BtuC"/>
    <property type="match status" value="1"/>
</dbReference>
<comment type="subcellular location">
    <subcellularLocation>
        <location evidence="1">Cell membrane</location>
        <topology evidence="1">Multi-pass membrane protein</topology>
    </subcellularLocation>
</comment>
<dbReference type="PANTHER" id="PTHR30472">
    <property type="entry name" value="FERRIC ENTEROBACTIN TRANSPORT SYSTEM PERMEASE PROTEIN"/>
    <property type="match status" value="1"/>
</dbReference>
<feature type="transmembrane region" description="Helical" evidence="8">
    <location>
        <begin position="161"/>
        <end position="180"/>
    </location>
</feature>
<dbReference type="Pfam" id="PF01032">
    <property type="entry name" value="FecCD"/>
    <property type="match status" value="1"/>
</dbReference>
<feature type="transmembrane region" description="Helical" evidence="8">
    <location>
        <begin position="76"/>
        <end position="94"/>
    </location>
</feature>
<evidence type="ECO:0000256" key="8">
    <source>
        <dbReference type="SAM" id="Phobius"/>
    </source>
</evidence>
<keyword evidence="4" id="KW-1003">Cell membrane</keyword>
<evidence type="ECO:0000256" key="5">
    <source>
        <dbReference type="ARBA" id="ARBA00022692"/>
    </source>
</evidence>
<evidence type="ECO:0000256" key="1">
    <source>
        <dbReference type="ARBA" id="ARBA00004651"/>
    </source>
</evidence>
<evidence type="ECO:0000256" key="2">
    <source>
        <dbReference type="ARBA" id="ARBA00007935"/>
    </source>
</evidence>
<evidence type="ECO:0000256" key="7">
    <source>
        <dbReference type="ARBA" id="ARBA00023136"/>
    </source>
</evidence>
<evidence type="ECO:0000313" key="9">
    <source>
        <dbReference type="EMBL" id="SES11314.1"/>
    </source>
</evidence>
<dbReference type="RefSeq" id="WP_092259566.1">
    <property type="nucleotide sequence ID" value="NZ_CP047199.1"/>
</dbReference>
<dbReference type="GO" id="GO:0005886">
    <property type="term" value="C:plasma membrane"/>
    <property type="evidence" value="ECO:0007669"/>
    <property type="project" value="UniProtKB-SubCell"/>
</dbReference>
<proteinExistence type="inferred from homology"/>
<accession>A0A1H9UQ99</accession>
<feature type="transmembrane region" description="Helical" evidence="8">
    <location>
        <begin position="106"/>
        <end position="123"/>
    </location>
</feature>
<keyword evidence="7 8" id="KW-0472">Membrane</keyword>
<feature type="transmembrane region" description="Helical" evidence="8">
    <location>
        <begin position="287"/>
        <end position="308"/>
    </location>
</feature>
<reference evidence="10" key="1">
    <citation type="submission" date="2016-10" db="EMBL/GenBank/DDBJ databases">
        <authorList>
            <person name="Varghese N."/>
            <person name="Submissions S."/>
        </authorList>
    </citation>
    <scope>NUCLEOTIDE SEQUENCE [LARGE SCALE GENOMIC DNA]</scope>
    <source>
        <strain evidence="10">DSM 20524</strain>
    </source>
</reference>
<dbReference type="GO" id="GO:0033214">
    <property type="term" value="P:siderophore-iron import into cell"/>
    <property type="evidence" value="ECO:0007669"/>
    <property type="project" value="TreeGrafter"/>
</dbReference>
<evidence type="ECO:0000256" key="6">
    <source>
        <dbReference type="ARBA" id="ARBA00022989"/>
    </source>
</evidence>
<organism evidence="9 10">
    <name type="scientific">Corynebacterium cystitidis DSM 20524</name>
    <dbReference type="NCBI Taxonomy" id="1121357"/>
    <lineage>
        <taxon>Bacteria</taxon>
        <taxon>Bacillati</taxon>
        <taxon>Actinomycetota</taxon>
        <taxon>Actinomycetes</taxon>
        <taxon>Mycobacteriales</taxon>
        <taxon>Corynebacteriaceae</taxon>
        <taxon>Corynebacterium</taxon>
    </lineage>
</organism>
<dbReference type="STRING" id="1121357.SAMN05661109_01911"/>
<comment type="similarity">
    <text evidence="2">Belongs to the binding-protein-dependent transport system permease family. FecCD subfamily.</text>
</comment>
<dbReference type="EMBL" id="FOGQ01000008">
    <property type="protein sequence ID" value="SES11314.1"/>
    <property type="molecule type" value="Genomic_DNA"/>
</dbReference>
<dbReference type="GO" id="GO:0022857">
    <property type="term" value="F:transmembrane transporter activity"/>
    <property type="evidence" value="ECO:0007669"/>
    <property type="project" value="InterPro"/>
</dbReference>
<keyword evidence="3" id="KW-0813">Transport</keyword>